<dbReference type="Proteomes" id="UP001054945">
    <property type="component" value="Unassembled WGS sequence"/>
</dbReference>
<proteinExistence type="predicted"/>
<evidence type="ECO:0000313" key="2">
    <source>
        <dbReference type="Proteomes" id="UP001054945"/>
    </source>
</evidence>
<dbReference type="EMBL" id="BPLR01001637">
    <property type="protein sequence ID" value="GIZ03675.1"/>
    <property type="molecule type" value="Genomic_DNA"/>
</dbReference>
<name>A0AAV4Y9J2_CAEEX</name>
<keyword evidence="2" id="KW-1185">Reference proteome</keyword>
<organism evidence="1 2">
    <name type="scientific">Caerostris extrusa</name>
    <name type="common">Bark spider</name>
    <name type="synonym">Caerostris bankana</name>
    <dbReference type="NCBI Taxonomy" id="172846"/>
    <lineage>
        <taxon>Eukaryota</taxon>
        <taxon>Metazoa</taxon>
        <taxon>Ecdysozoa</taxon>
        <taxon>Arthropoda</taxon>
        <taxon>Chelicerata</taxon>
        <taxon>Arachnida</taxon>
        <taxon>Araneae</taxon>
        <taxon>Araneomorphae</taxon>
        <taxon>Entelegynae</taxon>
        <taxon>Araneoidea</taxon>
        <taxon>Araneidae</taxon>
        <taxon>Caerostris</taxon>
    </lineage>
</organism>
<protein>
    <submittedName>
        <fullName evidence="1">Uncharacterized protein</fullName>
    </submittedName>
</protein>
<gene>
    <name evidence="1" type="ORF">CEXT_337941</name>
</gene>
<accession>A0AAV4Y9J2</accession>
<reference evidence="1 2" key="1">
    <citation type="submission" date="2021-06" db="EMBL/GenBank/DDBJ databases">
        <title>Caerostris extrusa draft genome.</title>
        <authorList>
            <person name="Kono N."/>
            <person name="Arakawa K."/>
        </authorList>
    </citation>
    <scope>NUCLEOTIDE SEQUENCE [LARGE SCALE GENOMIC DNA]</scope>
</reference>
<dbReference type="AlphaFoldDB" id="A0AAV4Y9J2"/>
<comment type="caution">
    <text evidence="1">The sequence shown here is derived from an EMBL/GenBank/DDBJ whole genome shotgun (WGS) entry which is preliminary data.</text>
</comment>
<feature type="non-terminal residue" evidence="1">
    <location>
        <position position="43"/>
    </location>
</feature>
<evidence type="ECO:0000313" key="1">
    <source>
        <dbReference type="EMBL" id="GIZ03675.1"/>
    </source>
</evidence>
<sequence length="43" mass="5441">MHALGDFERKRLNLSVSCSLCEYRKLYRFIWEKHRSQRFHHDF</sequence>